<dbReference type="NCBIfam" id="TIGR01499">
    <property type="entry name" value="folC"/>
    <property type="match status" value="1"/>
</dbReference>
<feature type="domain" description="Mur ligase C-terminal" evidence="7">
    <location>
        <begin position="291"/>
        <end position="375"/>
    </location>
</feature>
<gene>
    <name evidence="9" type="ORF">METZ01_LOCUS55352</name>
</gene>
<keyword evidence="5" id="KW-0067">ATP-binding</keyword>
<dbReference type="Gene3D" id="3.90.190.20">
    <property type="entry name" value="Mur ligase, C-terminal domain"/>
    <property type="match status" value="1"/>
</dbReference>
<evidence type="ECO:0000313" key="9">
    <source>
        <dbReference type="EMBL" id="SVA02498.1"/>
    </source>
</evidence>
<dbReference type="InterPro" id="IPR013221">
    <property type="entry name" value="Mur_ligase_cen"/>
</dbReference>
<organism evidence="9">
    <name type="scientific">marine metagenome</name>
    <dbReference type="NCBI Taxonomy" id="408172"/>
    <lineage>
        <taxon>unclassified sequences</taxon>
        <taxon>metagenomes</taxon>
        <taxon>ecological metagenomes</taxon>
    </lineage>
</organism>
<evidence type="ECO:0000256" key="6">
    <source>
        <dbReference type="ARBA" id="ARBA00022842"/>
    </source>
</evidence>
<dbReference type="InterPro" id="IPR001645">
    <property type="entry name" value="Folylpolyglutamate_synth"/>
</dbReference>
<dbReference type="PROSITE" id="PS01011">
    <property type="entry name" value="FOLYLPOLYGLU_SYNT_1"/>
    <property type="match status" value="1"/>
</dbReference>
<dbReference type="AlphaFoldDB" id="A0A381SGT0"/>
<keyword evidence="2" id="KW-0436">Ligase</keyword>
<reference evidence="9" key="1">
    <citation type="submission" date="2018-05" db="EMBL/GenBank/DDBJ databases">
        <authorList>
            <person name="Lanie J.A."/>
            <person name="Ng W.-L."/>
            <person name="Kazmierczak K.M."/>
            <person name="Andrzejewski T.M."/>
            <person name="Davidsen T.M."/>
            <person name="Wayne K.J."/>
            <person name="Tettelin H."/>
            <person name="Glass J.I."/>
            <person name="Rusch D."/>
            <person name="Podicherti R."/>
            <person name="Tsui H.-C.T."/>
            <person name="Winkler M.E."/>
        </authorList>
    </citation>
    <scope>NUCLEOTIDE SEQUENCE</scope>
</reference>
<comment type="similarity">
    <text evidence="1">Belongs to the folylpolyglutamate synthase family.</text>
</comment>
<evidence type="ECO:0000256" key="1">
    <source>
        <dbReference type="ARBA" id="ARBA00008276"/>
    </source>
</evidence>
<evidence type="ECO:0000259" key="8">
    <source>
        <dbReference type="Pfam" id="PF08245"/>
    </source>
</evidence>
<dbReference type="GO" id="GO:0005524">
    <property type="term" value="F:ATP binding"/>
    <property type="evidence" value="ECO:0007669"/>
    <property type="project" value="UniProtKB-KW"/>
</dbReference>
<dbReference type="Pfam" id="PF08245">
    <property type="entry name" value="Mur_ligase_M"/>
    <property type="match status" value="1"/>
</dbReference>
<dbReference type="InterPro" id="IPR036615">
    <property type="entry name" value="Mur_ligase_C_dom_sf"/>
</dbReference>
<dbReference type="GO" id="GO:0004326">
    <property type="term" value="F:tetrahydrofolylpolyglutamate synthase activity"/>
    <property type="evidence" value="ECO:0007669"/>
    <property type="project" value="InterPro"/>
</dbReference>
<evidence type="ECO:0000259" key="7">
    <source>
        <dbReference type="Pfam" id="PF02875"/>
    </source>
</evidence>
<dbReference type="PIRSF" id="PIRSF001563">
    <property type="entry name" value="Folylpolyglu_synth"/>
    <property type="match status" value="1"/>
</dbReference>
<dbReference type="GO" id="GO:0005737">
    <property type="term" value="C:cytoplasm"/>
    <property type="evidence" value="ECO:0007669"/>
    <property type="project" value="TreeGrafter"/>
</dbReference>
<dbReference type="SUPFAM" id="SSF53244">
    <property type="entry name" value="MurD-like peptide ligases, peptide-binding domain"/>
    <property type="match status" value="1"/>
</dbReference>
<dbReference type="InterPro" id="IPR018109">
    <property type="entry name" value="Folylpolyglutamate_synth_CS"/>
</dbReference>
<protein>
    <recommendedName>
        <fullName evidence="10">Mur ligase central domain-containing protein</fullName>
    </recommendedName>
</protein>
<dbReference type="PROSITE" id="PS01012">
    <property type="entry name" value="FOLYLPOLYGLU_SYNT_2"/>
    <property type="match status" value="1"/>
</dbReference>
<dbReference type="Gene3D" id="3.40.1190.10">
    <property type="entry name" value="Mur-like, catalytic domain"/>
    <property type="match status" value="1"/>
</dbReference>
<evidence type="ECO:0008006" key="10">
    <source>
        <dbReference type="Google" id="ProtNLM"/>
    </source>
</evidence>
<dbReference type="Pfam" id="PF02875">
    <property type="entry name" value="Mur_ligase_C"/>
    <property type="match status" value="1"/>
</dbReference>
<keyword evidence="6" id="KW-0460">Magnesium</keyword>
<dbReference type="PANTHER" id="PTHR11136">
    <property type="entry name" value="FOLYLPOLYGLUTAMATE SYNTHASE-RELATED"/>
    <property type="match status" value="1"/>
</dbReference>
<evidence type="ECO:0000256" key="4">
    <source>
        <dbReference type="ARBA" id="ARBA00022741"/>
    </source>
</evidence>
<evidence type="ECO:0000256" key="2">
    <source>
        <dbReference type="ARBA" id="ARBA00022598"/>
    </source>
</evidence>
<dbReference type="InterPro" id="IPR036565">
    <property type="entry name" value="Mur-like_cat_sf"/>
</dbReference>
<name>A0A381SGT0_9ZZZZ</name>
<evidence type="ECO:0000256" key="5">
    <source>
        <dbReference type="ARBA" id="ARBA00022840"/>
    </source>
</evidence>
<dbReference type="GO" id="GO:0046872">
    <property type="term" value="F:metal ion binding"/>
    <property type="evidence" value="ECO:0007669"/>
    <property type="project" value="UniProtKB-KW"/>
</dbReference>
<dbReference type="EMBL" id="UINC01003011">
    <property type="protein sequence ID" value="SVA02498.1"/>
    <property type="molecule type" value="Genomic_DNA"/>
</dbReference>
<evidence type="ECO:0000256" key="3">
    <source>
        <dbReference type="ARBA" id="ARBA00022723"/>
    </source>
</evidence>
<dbReference type="GO" id="GO:0008841">
    <property type="term" value="F:dihydrofolate synthase activity"/>
    <property type="evidence" value="ECO:0007669"/>
    <property type="project" value="TreeGrafter"/>
</dbReference>
<feature type="domain" description="Mur ligase central" evidence="8">
    <location>
        <begin position="47"/>
        <end position="264"/>
    </location>
</feature>
<sequence length="421" mass="48194">MPKQLDKLLQQLITLHPKYIDLSLNRLLELLQKIDNPHLKLPPIIHIAGTNGKGSTLSYLRHIMMENKFLVHAYISPHLKSFNERIILANKEVVTSKLLKNLQYIKKINNDNPITFFEITTAVAFYLFSKQKADFLILETGLGGRLDATNVVQNSLINIITPIDIDHQEYLGKNIIKITNEKLGIVKKNSNIIIGKQKKIITSYIKEKIKKKKNTKLFYGKQFKIMKTNSKKFTLRYKKIHYSINNPNLLGNHQIENASLAVAAILRLNELGYNFSNKIINQGIFKTKWAGRLEKGQLNNIPVYLDGAHNPDGATQLLKFFQKQNKKCWLIFGMLNNKDLLSYLKIIKPITLGVIAIKIKGEKNSFTPQQISMNCSKLNIACFEKKSIKDANNFLTTKVMPKNILICGSLYLVGKIRYLYL</sequence>
<keyword evidence="4" id="KW-0547">Nucleotide-binding</keyword>
<proteinExistence type="inferred from homology"/>
<dbReference type="SUPFAM" id="SSF53623">
    <property type="entry name" value="MurD-like peptide ligases, catalytic domain"/>
    <property type="match status" value="1"/>
</dbReference>
<keyword evidence="3" id="KW-0479">Metal-binding</keyword>
<dbReference type="PANTHER" id="PTHR11136:SF0">
    <property type="entry name" value="DIHYDROFOLATE SYNTHETASE-RELATED"/>
    <property type="match status" value="1"/>
</dbReference>
<dbReference type="InterPro" id="IPR004101">
    <property type="entry name" value="Mur_ligase_C"/>
</dbReference>
<accession>A0A381SGT0</accession>